<dbReference type="SMART" id="SM00955">
    <property type="entry name" value="RNB"/>
    <property type="match status" value="1"/>
</dbReference>
<dbReference type="InterPro" id="IPR012340">
    <property type="entry name" value="NA-bd_OB-fold"/>
</dbReference>
<dbReference type="InterPro" id="IPR040596">
    <property type="entry name" value="RNase_II_C_S1"/>
</dbReference>
<organism evidence="3 4">
    <name type="scientific">Pseudarthrobacter equi</name>
    <dbReference type="NCBI Taxonomy" id="728066"/>
    <lineage>
        <taxon>Bacteria</taxon>
        <taxon>Bacillati</taxon>
        <taxon>Actinomycetota</taxon>
        <taxon>Actinomycetes</taxon>
        <taxon>Micrococcales</taxon>
        <taxon>Micrococcaceae</taxon>
        <taxon>Pseudarthrobacter</taxon>
    </lineage>
</organism>
<evidence type="ECO:0000313" key="4">
    <source>
        <dbReference type="Proteomes" id="UP000198751"/>
    </source>
</evidence>
<reference evidence="4" key="1">
    <citation type="submission" date="2016-10" db="EMBL/GenBank/DDBJ databases">
        <authorList>
            <person name="Varghese N."/>
            <person name="Submissions S."/>
        </authorList>
    </citation>
    <scope>NUCLEOTIDE SEQUENCE [LARGE SCALE GENOMIC DNA]</scope>
    <source>
        <strain evidence="4">IMMIB L-1606</strain>
    </source>
</reference>
<dbReference type="GO" id="GO:0000932">
    <property type="term" value="C:P-body"/>
    <property type="evidence" value="ECO:0007669"/>
    <property type="project" value="TreeGrafter"/>
</dbReference>
<dbReference type="RefSeq" id="WP_091721617.1">
    <property type="nucleotide sequence ID" value="NZ_LT629779.1"/>
</dbReference>
<dbReference type="PANTHER" id="PTHR23355">
    <property type="entry name" value="RIBONUCLEASE"/>
    <property type="match status" value="1"/>
</dbReference>
<dbReference type="Pfam" id="PF18614">
    <property type="entry name" value="RNase_II_C_S1"/>
    <property type="match status" value="1"/>
</dbReference>
<dbReference type="OrthoDB" id="5800376at2"/>
<evidence type="ECO:0000313" key="3">
    <source>
        <dbReference type="EMBL" id="SDT44996.1"/>
    </source>
</evidence>
<name>A0A1H2AHM3_9MICC</name>
<dbReference type="InterPro" id="IPR001900">
    <property type="entry name" value="RNase_II/R"/>
</dbReference>
<dbReference type="Pfam" id="PF00773">
    <property type="entry name" value="RNB"/>
    <property type="match status" value="1"/>
</dbReference>
<sequence length="512" mass="54556">MSHHRLAPNVHERTNALEEALAALRTELELPGPYPGDAVKDAEAAVAALRLPDYDLTAVEFVTIDPASSTDLDQALFIETDDDGGYHVLYAIADVPAFVAPGGPLDAETRRRGQTFYAPDGRIPLHPEVISEGAGSLLPDQDCSAFVWDFRLDGNAEVTTVGVRRARVRSRAKLSYKGAQADLDAGTASPLLGLLKEVGLKRVRLERARNGASLNMPDQEIVQLPDGGYRIAAAPQLPVEDWNAQISLMTGMAAAKIMLDAKVGILRTMPPPDERSLHHFRLQTEVLGKPWDGEVGYGEYLRTLDPTDPRQLAIMHSAGMLFRGAGYTAFDGNVPEAAVQAAIGDAYAHTTAPLRRLVDRFVLVTCEALSNGGTVPGWVRDALPTLPEIMAGSDQLASRMERMALDTVEAALLVNHIGQEFDAIVISGSKPQKENGNGNNGNGKNGNGNGNTGTGNGKNGNGNGNGSSGIIQIADPAVTARCAGELESGTKVRVRLVSSDIAAREVHFELVQ</sequence>
<dbReference type="Proteomes" id="UP000198751">
    <property type="component" value="Chromosome I"/>
</dbReference>
<evidence type="ECO:0000256" key="1">
    <source>
        <dbReference type="SAM" id="MobiDB-lite"/>
    </source>
</evidence>
<protein>
    <submittedName>
        <fullName evidence="3">RNB domain-containing protein</fullName>
    </submittedName>
</protein>
<proteinExistence type="predicted"/>
<dbReference type="GO" id="GO:0003723">
    <property type="term" value="F:RNA binding"/>
    <property type="evidence" value="ECO:0007669"/>
    <property type="project" value="InterPro"/>
</dbReference>
<dbReference type="SUPFAM" id="SSF50249">
    <property type="entry name" value="Nucleic acid-binding proteins"/>
    <property type="match status" value="1"/>
</dbReference>
<dbReference type="InterPro" id="IPR050180">
    <property type="entry name" value="RNR_Ribonuclease"/>
</dbReference>
<dbReference type="PANTHER" id="PTHR23355:SF42">
    <property type="entry name" value="RIBONUCLEASE II, CHLOROPLASTIC_MITOCHONDRIAL"/>
    <property type="match status" value="1"/>
</dbReference>
<feature type="domain" description="RNB" evidence="2">
    <location>
        <begin position="53"/>
        <end position="372"/>
    </location>
</feature>
<gene>
    <name evidence="3" type="ORF">SAMN04489743_2964</name>
</gene>
<keyword evidence="4" id="KW-1185">Reference proteome</keyword>
<dbReference type="GO" id="GO:0000175">
    <property type="term" value="F:3'-5'-RNA exonuclease activity"/>
    <property type="evidence" value="ECO:0007669"/>
    <property type="project" value="TreeGrafter"/>
</dbReference>
<evidence type="ECO:0000259" key="2">
    <source>
        <dbReference type="SMART" id="SM00955"/>
    </source>
</evidence>
<dbReference type="AlphaFoldDB" id="A0A1H2AHM3"/>
<accession>A0A1H2AHM3</accession>
<feature type="compositionally biased region" description="Gly residues" evidence="1">
    <location>
        <begin position="438"/>
        <end position="463"/>
    </location>
</feature>
<dbReference type="GO" id="GO:0006402">
    <property type="term" value="P:mRNA catabolic process"/>
    <property type="evidence" value="ECO:0007669"/>
    <property type="project" value="TreeGrafter"/>
</dbReference>
<feature type="region of interest" description="Disordered" evidence="1">
    <location>
        <begin position="429"/>
        <end position="463"/>
    </location>
</feature>
<dbReference type="EMBL" id="LT629779">
    <property type="protein sequence ID" value="SDT44996.1"/>
    <property type="molecule type" value="Genomic_DNA"/>
</dbReference>